<reference evidence="2 3" key="1">
    <citation type="submission" date="2023-11" db="EMBL/GenBank/DDBJ databases">
        <authorList>
            <person name="Okamura Y."/>
        </authorList>
    </citation>
    <scope>NUCLEOTIDE SEQUENCE [LARGE SCALE GENOMIC DNA]</scope>
</reference>
<dbReference type="AlphaFoldDB" id="A0AAV1IZG2"/>
<keyword evidence="1" id="KW-0732">Signal</keyword>
<evidence type="ECO:0000256" key="1">
    <source>
        <dbReference type="SAM" id="SignalP"/>
    </source>
</evidence>
<proteinExistence type="predicted"/>
<sequence length="194" mass="21247">MSRNVVIVTLIVVKLATTAPSPLQVAIGCGSDEKSRSSEILNDNSNSDIDSFCDLINNVVPKGIKDGKFVLPESRSDEDLIGNSNAPIGAALAPPSGFIPKFSSKPKIRLKTPKINTPKLIPHANIRAPKLSAPMSFPSLRKVLHEDSSAERMERFKSGVQKMLHVVKVLGQIDQYLSERTRIVIDKLSRTFMD</sequence>
<protein>
    <submittedName>
        <fullName evidence="2">Uncharacterized protein</fullName>
    </submittedName>
</protein>
<comment type="caution">
    <text evidence="2">The sequence shown here is derived from an EMBL/GenBank/DDBJ whole genome shotgun (WGS) entry which is preliminary data.</text>
</comment>
<dbReference type="EMBL" id="CAVLEF010000002">
    <property type="protein sequence ID" value="CAK1541510.1"/>
    <property type="molecule type" value="Genomic_DNA"/>
</dbReference>
<dbReference type="PROSITE" id="PS51257">
    <property type="entry name" value="PROKAR_LIPOPROTEIN"/>
    <property type="match status" value="1"/>
</dbReference>
<dbReference type="Proteomes" id="UP001497472">
    <property type="component" value="Unassembled WGS sequence"/>
</dbReference>
<evidence type="ECO:0000313" key="3">
    <source>
        <dbReference type="Proteomes" id="UP001497472"/>
    </source>
</evidence>
<feature type="chain" id="PRO_5043886362" evidence="1">
    <location>
        <begin position="19"/>
        <end position="194"/>
    </location>
</feature>
<evidence type="ECO:0000313" key="2">
    <source>
        <dbReference type="EMBL" id="CAK1541510.1"/>
    </source>
</evidence>
<accession>A0AAV1IZG2</accession>
<gene>
    <name evidence="2" type="ORF">LNINA_LOCUS1488</name>
</gene>
<feature type="signal peptide" evidence="1">
    <location>
        <begin position="1"/>
        <end position="18"/>
    </location>
</feature>
<name>A0AAV1IZG2_9NEOP</name>
<organism evidence="2 3">
    <name type="scientific">Leptosia nina</name>
    <dbReference type="NCBI Taxonomy" id="320188"/>
    <lineage>
        <taxon>Eukaryota</taxon>
        <taxon>Metazoa</taxon>
        <taxon>Ecdysozoa</taxon>
        <taxon>Arthropoda</taxon>
        <taxon>Hexapoda</taxon>
        <taxon>Insecta</taxon>
        <taxon>Pterygota</taxon>
        <taxon>Neoptera</taxon>
        <taxon>Endopterygota</taxon>
        <taxon>Lepidoptera</taxon>
        <taxon>Glossata</taxon>
        <taxon>Ditrysia</taxon>
        <taxon>Papilionoidea</taxon>
        <taxon>Pieridae</taxon>
        <taxon>Pierinae</taxon>
        <taxon>Leptosia</taxon>
    </lineage>
</organism>
<keyword evidence="3" id="KW-1185">Reference proteome</keyword>